<dbReference type="GO" id="GO:0004713">
    <property type="term" value="F:protein tyrosine kinase activity"/>
    <property type="evidence" value="ECO:0007669"/>
    <property type="project" value="TreeGrafter"/>
</dbReference>
<dbReference type="EMBL" id="DVNA01000088">
    <property type="protein sequence ID" value="HIU54917.1"/>
    <property type="molecule type" value="Genomic_DNA"/>
</dbReference>
<name>A0A9D1M781_9BACT</name>
<sequence length="373" mass="42187">MTESNNKNPETEIDLIDLAKYLWKDYKLILKYAGIGLVVGIIVAFSLPKEYTTTVKLAPEGGSNNRLSNLAGLAGLAGINLNSVSEKDGINSNIYPDVIESTPFLLEFMDMTVTTQDGKNTYSFYDYMLKEQKQAWWKHIMSAPIKLIGWIKSIGKDKHPSSPNDTIDLFNLTPAQVAFTSILKSRILFEPDKKSGIISVTVKMQDPLISAVIVDSTIQKLQRYITDYKTKKARYDLSINQQLYEQAKKNYYAIEDDLAQMKDRNRGLKSEALTIKIERQQNERDLAYTIYNQAAQQVEVSKLKLQEITPIYTILEPARVPLQASSPNKKIIVLAFIFLGAFGIVGYKTILYLFTDLKEKPNETPTTDITQND</sequence>
<organism evidence="8 9">
    <name type="scientific">Candidatus Gallibacteroides avistercoris</name>
    <dbReference type="NCBI Taxonomy" id="2840833"/>
    <lineage>
        <taxon>Bacteria</taxon>
        <taxon>Pseudomonadati</taxon>
        <taxon>Bacteroidota</taxon>
        <taxon>Bacteroidia</taxon>
        <taxon>Bacteroidales</taxon>
        <taxon>Bacteroidaceae</taxon>
        <taxon>Bacteroidaceae incertae sedis</taxon>
        <taxon>Candidatus Gallibacteroides</taxon>
    </lineage>
</organism>
<keyword evidence="5 6" id="KW-0472">Membrane</keyword>
<dbReference type="GO" id="GO:0005886">
    <property type="term" value="C:plasma membrane"/>
    <property type="evidence" value="ECO:0007669"/>
    <property type="project" value="UniProtKB-SubCell"/>
</dbReference>
<comment type="caution">
    <text evidence="8">The sequence shown here is derived from an EMBL/GenBank/DDBJ whole genome shotgun (WGS) entry which is preliminary data.</text>
</comment>
<dbReference type="AlphaFoldDB" id="A0A9D1M781"/>
<evidence type="ECO:0000256" key="2">
    <source>
        <dbReference type="ARBA" id="ARBA00022475"/>
    </source>
</evidence>
<evidence type="ECO:0000313" key="8">
    <source>
        <dbReference type="EMBL" id="HIU54917.1"/>
    </source>
</evidence>
<dbReference type="InterPro" id="IPR003856">
    <property type="entry name" value="LPS_length_determ_N"/>
</dbReference>
<evidence type="ECO:0000256" key="6">
    <source>
        <dbReference type="SAM" id="Phobius"/>
    </source>
</evidence>
<feature type="domain" description="Polysaccharide chain length determinant N-terminal" evidence="7">
    <location>
        <begin position="12"/>
        <end position="109"/>
    </location>
</feature>
<feature type="transmembrane region" description="Helical" evidence="6">
    <location>
        <begin position="29"/>
        <end position="47"/>
    </location>
</feature>
<keyword evidence="2" id="KW-1003">Cell membrane</keyword>
<accession>A0A9D1M781</accession>
<protein>
    <submittedName>
        <fullName evidence="8">DUF3754 domain-containing protein</fullName>
    </submittedName>
</protein>
<dbReference type="Proteomes" id="UP000824112">
    <property type="component" value="Unassembled WGS sequence"/>
</dbReference>
<comment type="subcellular location">
    <subcellularLocation>
        <location evidence="1">Cell membrane</location>
        <topology evidence="1">Multi-pass membrane protein</topology>
    </subcellularLocation>
</comment>
<evidence type="ECO:0000256" key="3">
    <source>
        <dbReference type="ARBA" id="ARBA00022692"/>
    </source>
</evidence>
<dbReference type="PANTHER" id="PTHR32309">
    <property type="entry name" value="TYROSINE-PROTEIN KINASE"/>
    <property type="match status" value="1"/>
</dbReference>
<proteinExistence type="predicted"/>
<gene>
    <name evidence="8" type="ORF">IAB03_03800</name>
</gene>
<evidence type="ECO:0000256" key="1">
    <source>
        <dbReference type="ARBA" id="ARBA00004651"/>
    </source>
</evidence>
<evidence type="ECO:0000256" key="4">
    <source>
        <dbReference type="ARBA" id="ARBA00022989"/>
    </source>
</evidence>
<feature type="transmembrane region" description="Helical" evidence="6">
    <location>
        <begin position="331"/>
        <end position="354"/>
    </location>
</feature>
<evidence type="ECO:0000259" key="7">
    <source>
        <dbReference type="Pfam" id="PF02706"/>
    </source>
</evidence>
<evidence type="ECO:0000313" key="9">
    <source>
        <dbReference type="Proteomes" id="UP000824112"/>
    </source>
</evidence>
<dbReference type="InterPro" id="IPR050445">
    <property type="entry name" value="Bact_polysacc_biosynth/exp"/>
</dbReference>
<evidence type="ECO:0000256" key="5">
    <source>
        <dbReference type="ARBA" id="ARBA00023136"/>
    </source>
</evidence>
<dbReference type="Pfam" id="PF02706">
    <property type="entry name" value="Wzz"/>
    <property type="match status" value="1"/>
</dbReference>
<keyword evidence="4 6" id="KW-1133">Transmembrane helix</keyword>
<keyword evidence="3 6" id="KW-0812">Transmembrane</keyword>
<dbReference type="PANTHER" id="PTHR32309:SF13">
    <property type="entry name" value="FERRIC ENTEROBACTIN TRANSPORT PROTEIN FEPE"/>
    <property type="match status" value="1"/>
</dbReference>
<reference evidence="8" key="1">
    <citation type="submission" date="2020-10" db="EMBL/GenBank/DDBJ databases">
        <authorList>
            <person name="Gilroy R."/>
        </authorList>
    </citation>
    <scope>NUCLEOTIDE SEQUENCE</scope>
    <source>
        <strain evidence="8">CHK158-818</strain>
    </source>
</reference>
<reference evidence="8" key="2">
    <citation type="journal article" date="2021" name="PeerJ">
        <title>Extensive microbial diversity within the chicken gut microbiome revealed by metagenomics and culture.</title>
        <authorList>
            <person name="Gilroy R."/>
            <person name="Ravi A."/>
            <person name="Getino M."/>
            <person name="Pursley I."/>
            <person name="Horton D.L."/>
            <person name="Alikhan N.F."/>
            <person name="Baker D."/>
            <person name="Gharbi K."/>
            <person name="Hall N."/>
            <person name="Watson M."/>
            <person name="Adriaenssens E.M."/>
            <person name="Foster-Nyarko E."/>
            <person name="Jarju S."/>
            <person name="Secka A."/>
            <person name="Antonio M."/>
            <person name="Oren A."/>
            <person name="Chaudhuri R.R."/>
            <person name="La Ragione R."/>
            <person name="Hildebrand F."/>
            <person name="Pallen M.J."/>
        </authorList>
    </citation>
    <scope>NUCLEOTIDE SEQUENCE</scope>
    <source>
        <strain evidence="8">CHK158-818</strain>
    </source>
</reference>